<evidence type="ECO:0000313" key="9">
    <source>
        <dbReference type="Proteomes" id="UP000799440"/>
    </source>
</evidence>
<dbReference type="EMBL" id="MU006597">
    <property type="protein sequence ID" value="KAF2743482.1"/>
    <property type="molecule type" value="Genomic_DNA"/>
</dbReference>
<comment type="catalytic activity">
    <reaction evidence="1">
        <text>Random hydrolysis of (1-&gt;4)-beta-D-mannosidic linkages in mannans, galactomannans and glucomannans.</text>
        <dbReference type="EC" id="3.2.1.78"/>
    </reaction>
</comment>
<dbReference type="InterPro" id="IPR045053">
    <property type="entry name" value="MAN-like"/>
</dbReference>
<dbReference type="PANTHER" id="PTHR31451:SF40">
    <property type="entry name" value="GLYCOSIDE HYDROLASE FAMILY 5 DOMAIN-CONTAINING PROTEIN"/>
    <property type="match status" value="1"/>
</dbReference>
<feature type="signal peptide" evidence="6">
    <location>
        <begin position="1"/>
        <end position="16"/>
    </location>
</feature>
<evidence type="ECO:0000256" key="1">
    <source>
        <dbReference type="ARBA" id="ARBA00001678"/>
    </source>
</evidence>
<evidence type="ECO:0000256" key="4">
    <source>
        <dbReference type="ARBA" id="ARBA00022801"/>
    </source>
</evidence>
<evidence type="ECO:0000256" key="6">
    <source>
        <dbReference type="SAM" id="SignalP"/>
    </source>
</evidence>
<reference evidence="8" key="1">
    <citation type="journal article" date="2020" name="Stud. Mycol.">
        <title>101 Dothideomycetes genomes: a test case for predicting lifestyles and emergence of pathogens.</title>
        <authorList>
            <person name="Haridas S."/>
            <person name="Albert R."/>
            <person name="Binder M."/>
            <person name="Bloem J."/>
            <person name="Labutti K."/>
            <person name="Salamov A."/>
            <person name="Andreopoulos B."/>
            <person name="Baker S."/>
            <person name="Barry K."/>
            <person name="Bills G."/>
            <person name="Bluhm B."/>
            <person name="Cannon C."/>
            <person name="Castanera R."/>
            <person name="Culley D."/>
            <person name="Daum C."/>
            <person name="Ezra D."/>
            <person name="Gonzalez J."/>
            <person name="Henrissat B."/>
            <person name="Kuo A."/>
            <person name="Liang C."/>
            <person name="Lipzen A."/>
            <person name="Lutzoni F."/>
            <person name="Magnuson J."/>
            <person name="Mondo S."/>
            <person name="Nolan M."/>
            <person name="Ohm R."/>
            <person name="Pangilinan J."/>
            <person name="Park H.-J."/>
            <person name="Ramirez L."/>
            <person name="Alfaro M."/>
            <person name="Sun H."/>
            <person name="Tritt A."/>
            <person name="Yoshinaga Y."/>
            <person name="Zwiers L.-H."/>
            <person name="Turgeon B."/>
            <person name="Goodwin S."/>
            <person name="Spatafora J."/>
            <person name="Crous P."/>
            <person name="Grigoriev I."/>
        </authorList>
    </citation>
    <scope>NUCLEOTIDE SEQUENCE</scope>
    <source>
        <strain evidence="8">CBS 119925</strain>
    </source>
</reference>
<comment type="similarity">
    <text evidence="2">Belongs to the glycosyl hydrolase 5 (cellulase A) family.</text>
</comment>
<evidence type="ECO:0000256" key="5">
    <source>
        <dbReference type="ARBA" id="ARBA00023295"/>
    </source>
</evidence>
<feature type="chain" id="PRO_5025694009" description="mannan endo-1,4-beta-mannosidase" evidence="6">
    <location>
        <begin position="17"/>
        <end position="495"/>
    </location>
</feature>
<accession>A0A6A6UYX7</accession>
<dbReference type="InterPro" id="IPR017853">
    <property type="entry name" value="GH"/>
</dbReference>
<organism evidence="8 9">
    <name type="scientific">Sporormia fimetaria CBS 119925</name>
    <dbReference type="NCBI Taxonomy" id="1340428"/>
    <lineage>
        <taxon>Eukaryota</taxon>
        <taxon>Fungi</taxon>
        <taxon>Dikarya</taxon>
        <taxon>Ascomycota</taxon>
        <taxon>Pezizomycotina</taxon>
        <taxon>Dothideomycetes</taxon>
        <taxon>Pleosporomycetidae</taxon>
        <taxon>Pleosporales</taxon>
        <taxon>Sporormiaceae</taxon>
        <taxon>Sporormia</taxon>
    </lineage>
</organism>
<evidence type="ECO:0000256" key="2">
    <source>
        <dbReference type="ARBA" id="ARBA00005641"/>
    </source>
</evidence>
<evidence type="ECO:0000256" key="3">
    <source>
        <dbReference type="ARBA" id="ARBA00012706"/>
    </source>
</evidence>
<dbReference type="Pfam" id="PF26410">
    <property type="entry name" value="GH5_mannosidase"/>
    <property type="match status" value="1"/>
</dbReference>
<gene>
    <name evidence="8" type="ORF">M011DRAFT_461693</name>
</gene>
<dbReference type="PANTHER" id="PTHR31451">
    <property type="match status" value="1"/>
</dbReference>
<feature type="domain" description="Glycoside hydrolase family 5" evidence="7">
    <location>
        <begin position="33"/>
        <end position="480"/>
    </location>
</feature>
<evidence type="ECO:0000259" key="7">
    <source>
        <dbReference type="Pfam" id="PF26410"/>
    </source>
</evidence>
<dbReference type="GO" id="GO:0016985">
    <property type="term" value="F:mannan endo-1,4-beta-mannosidase activity"/>
    <property type="evidence" value="ECO:0007669"/>
    <property type="project" value="UniProtKB-EC"/>
</dbReference>
<protein>
    <recommendedName>
        <fullName evidence="3">mannan endo-1,4-beta-mannosidase</fullName>
        <ecNumber evidence="3">3.2.1.78</ecNumber>
    </recommendedName>
</protein>
<dbReference type="OrthoDB" id="406631at2759"/>
<dbReference type="InterPro" id="IPR001547">
    <property type="entry name" value="Glyco_hydro_5"/>
</dbReference>
<dbReference type="Proteomes" id="UP000799440">
    <property type="component" value="Unassembled WGS sequence"/>
</dbReference>
<proteinExistence type="inferred from homology"/>
<dbReference type="EC" id="3.2.1.78" evidence="3"/>
<dbReference type="AlphaFoldDB" id="A0A6A6UYX7"/>
<dbReference type="Gene3D" id="3.20.20.80">
    <property type="entry name" value="Glycosidases"/>
    <property type="match status" value="1"/>
</dbReference>
<keyword evidence="9" id="KW-1185">Reference proteome</keyword>
<keyword evidence="4 8" id="KW-0378">Hydrolase</keyword>
<name>A0A6A6UYX7_9PLEO</name>
<evidence type="ECO:0000313" key="8">
    <source>
        <dbReference type="EMBL" id="KAF2743482.1"/>
    </source>
</evidence>
<keyword evidence="5" id="KW-0326">Glycosidase</keyword>
<sequence>MTFLSFLTAAFLTSLATPTPNLHTNETLIPPNDFIHIHNLRLHSQSGLHYLNGINYWSCMNLASSTSTGGNLTRLLTELDQLASHGINHVRIMASSEGAPTPQPFRMNPPLFTALGVYDEAVFQGLDRCLHELSVRGIRATMTLGNEWHWSGGFAQYVSWATNNSRIPYPPSWNMTAAPQRPTPRTGWGAYTIEGVDAAPYDAFTNYANSIYDNKIAEEMSKQHIDIVMNRRNSVNGRLYTEDPTIMTWQIANEPQAADPLGYTGPYSIFLLPNPDDRMFPFIQRLASYIRLRSPRQLVSVGLESKQGEYYFKRIHDDPHVDYATTHVWVQNWGVYDMFDPHPENLARAQDFASAFLKNTSTWGKEIGKPVFLEEFGMARNNWEHVGKEYAYLSSAGTGNRDVYFTSIFETVLDDFKSGGAYIGTCPWAYGGIWRPETQVMNTFDMVWAGDPPHEATGWYDLYDTDATMAIIEEQAKDVRGWIEENDGGEGKGEG</sequence>
<keyword evidence="6" id="KW-0732">Signal</keyword>
<dbReference type="SUPFAM" id="SSF51445">
    <property type="entry name" value="(Trans)glycosidases"/>
    <property type="match status" value="1"/>
</dbReference>